<dbReference type="InterPro" id="IPR051332">
    <property type="entry name" value="Fosfomycin_Res_Enzymes"/>
</dbReference>
<dbReference type="PANTHER" id="PTHR36113:SF6">
    <property type="entry name" value="FOSFOMYCIN RESISTANCE PROTEIN FOSX"/>
    <property type="match status" value="1"/>
</dbReference>
<keyword evidence="1" id="KW-0479">Metal-binding</keyword>
<dbReference type="EMBL" id="JBCITK010000001">
    <property type="protein sequence ID" value="MEN0642561.1"/>
    <property type="molecule type" value="Genomic_DNA"/>
</dbReference>
<dbReference type="PROSITE" id="PS51819">
    <property type="entry name" value="VOC"/>
    <property type="match status" value="1"/>
</dbReference>
<gene>
    <name evidence="3" type="ORF">MKY91_05245</name>
</gene>
<proteinExistence type="predicted"/>
<dbReference type="SUPFAM" id="SSF54593">
    <property type="entry name" value="Glyoxalase/Bleomycin resistance protein/Dihydroxybiphenyl dioxygenase"/>
    <property type="match status" value="1"/>
</dbReference>
<protein>
    <submittedName>
        <fullName evidence="3">VOC family protein</fullName>
    </submittedName>
</protein>
<accession>A0ABU9VF84</accession>
<dbReference type="Proteomes" id="UP001418796">
    <property type="component" value="Unassembled WGS sequence"/>
</dbReference>
<reference evidence="3 4" key="1">
    <citation type="submission" date="2024-03" db="EMBL/GenBank/DDBJ databases">
        <title>Bacilli Hybrid Assemblies.</title>
        <authorList>
            <person name="Kovac J."/>
        </authorList>
    </citation>
    <scope>NUCLEOTIDE SEQUENCE [LARGE SCALE GENOMIC DNA]</scope>
    <source>
        <strain evidence="3 4">FSL R7-0666</strain>
    </source>
</reference>
<dbReference type="InterPro" id="IPR029068">
    <property type="entry name" value="Glyas_Bleomycin-R_OHBP_Dase"/>
</dbReference>
<feature type="domain" description="VOC" evidence="2">
    <location>
        <begin position="1"/>
        <end position="127"/>
    </location>
</feature>
<dbReference type="Pfam" id="PF00903">
    <property type="entry name" value="Glyoxalase"/>
    <property type="match status" value="1"/>
</dbReference>
<evidence type="ECO:0000313" key="3">
    <source>
        <dbReference type="EMBL" id="MEN0642561.1"/>
    </source>
</evidence>
<organism evidence="3 4">
    <name type="scientific">Alkalicoccobacillus gibsonii</name>
    <dbReference type="NCBI Taxonomy" id="79881"/>
    <lineage>
        <taxon>Bacteria</taxon>
        <taxon>Bacillati</taxon>
        <taxon>Bacillota</taxon>
        <taxon>Bacilli</taxon>
        <taxon>Bacillales</taxon>
        <taxon>Bacillaceae</taxon>
        <taxon>Alkalicoccobacillus</taxon>
    </lineage>
</organism>
<keyword evidence="4" id="KW-1185">Reference proteome</keyword>
<name>A0ABU9VF84_9BACI</name>
<dbReference type="PANTHER" id="PTHR36113">
    <property type="entry name" value="LYASE, PUTATIVE-RELATED-RELATED"/>
    <property type="match status" value="1"/>
</dbReference>
<evidence type="ECO:0000256" key="1">
    <source>
        <dbReference type="ARBA" id="ARBA00022723"/>
    </source>
</evidence>
<dbReference type="Gene3D" id="3.10.180.10">
    <property type="entry name" value="2,3-Dihydroxybiphenyl 1,2-Dioxygenase, domain 1"/>
    <property type="match status" value="1"/>
</dbReference>
<evidence type="ECO:0000313" key="4">
    <source>
        <dbReference type="Proteomes" id="UP001418796"/>
    </source>
</evidence>
<dbReference type="RefSeq" id="WP_343129671.1">
    <property type="nucleotide sequence ID" value="NZ_JBCITK010000001.1"/>
</dbReference>
<evidence type="ECO:0000259" key="2">
    <source>
        <dbReference type="PROSITE" id="PS51819"/>
    </source>
</evidence>
<dbReference type="InterPro" id="IPR037523">
    <property type="entry name" value="VOC_core"/>
</dbReference>
<comment type="caution">
    <text evidence="3">The sequence shown here is derived from an EMBL/GenBank/DDBJ whole genome shotgun (WGS) entry which is preliminary data.</text>
</comment>
<dbReference type="InterPro" id="IPR004360">
    <property type="entry name" value="Glyas_Fos-R_dOase_dom"/>
</dbReference>
<sequence length="127" mass="15111">MIHHIELYVSNLSESKAFWGWLLEDLGYALYQEWDEGFSYKQDHSYVVFVQVEQRFLEEGYHRKRIGLNHLAFFGRSRLHIDELTTTLKDRGTRLLYQNTHPYAGGDKHYAVYFEDPDRIKVEVVAP</sequence>